<keyword evidence="8 9" id="KW-0862">Zinc</keyword>
<dbReference type="HAMAP" id="MF_00009">
    <property type="entry name" value="Endoribonucl_YbeY"/>
    <property type="match status" value="1"/>
</dbReference>
<evidence type="ECO:0000256" key="5">
    <source>
        <dbReference type="ARBA" id="ARBA00022723"/>
    </source>
</evidence>
<keyword evidence="5 9" id="KW-0479">Metal-binding</keyword>
<comment type="similarity">
    <text evidence="1 9">Belongs to the endoribonuclease YbeY family.</text>
</comment>
<dbReference type="InterPro" id="IPR002036">
    <property type="entry name" value="YbeY"/>
</dbReference>
<feature type="binding site" evidence="9">
    <location>
        <position position="138"/>
    </location>
    <ligand>
        <name>Zn(2+)</name>
        <dbReference type="ChEBI" id="CHEBI:29105"/>
        <note>catalytic</note>
    </ligand>
</feature>
<dbReference type="PANTHER" id="PTHR46986:SF1">
    <property type="entry name" value="ENDORIBONUCLEASE YBEY, CHLOROPLASTIC"/>
    <property type="match status" value="1"/>
</dbReference>
<dbReference type="Proteomes" id="UP001523566">
    <property type="component" value="Unassembled WGS sequence"/>
</dbReference>
<organism evidence="10 11">
    <name type="scientific">Aequitasia blattaphilus</name>
    <dbReference type="NCBI Taxonomy" id="2949332"/>
    <lineage>
        <taxon>Bacteria</taxon>
        <taxon>Bacillati</taxon>
        <taxon>Bacillota</taxon>
        <taxon>Clostridia</taxon>
        <taxon>Lachnospirales</taxon>
        <taxon>Lachnospiraceae</taxon>
        <taxon>Aequitasia</taxon>
    </lineage>
</organism>
<keyword evidence="4 9" id="KW-0540">Nuclease</keyword>
<evidence type="ECO:0000256" key="7">
    <source>
        <dbReference type="ARBA" id="ARBA00022801"/>
    </source>
</evidence>
<evidence type="ECO:0000256" key="4">
    <source>
        <dbReference type="ARBA" id="ARBA00022722"/>
    </source>
</evidence>
<comment type="subcellular location">
    <subcellularLocation>
        <location evidence="9">Cytoplasm</location>
    </subcellularLocation>
</comment>
<evidence type="ECO:0000313" key="11">
    <source>
        <dbReference type="Proteomes" id="UP001523566"/>
    </source>
</evidence>
<feature type="binding site" evidence="9">
    <location>
        <position position="128"/>
    </location>
    <ligand>
        <name>Zn(2+)</name>
        <dbReference type="ChEBI" id="CHEBI:29105"/>
        <note>catalytic</note>
    </ligand>
</feature>
<dbReference type="RefSeq" id="WP_262065463.1">
    <property type="nucleotide sequence ID" value="NZ_JAMXOD010000004.1"/>
</dbReference>
<feature type="binding site" evidence="9">
    <location>
        <position position="132"/>
    </location>
    <ligand>
        <name>Zn(2+)</name>
        <dbReference type="ChEBI" id="CHEBI:29105"/>
        <note>catalytic</note>
    </ligand>
</feature>
<name>A0ABT1E7T2_9FIRM</name>
<keyword evidence="11" id="KW-1185">Reference proteome</keyword>
<evidence type="ECO:0000256" key="8">
    <source>
        <dbReference type="ARBA" id="ARBA00022833"/>
    </source>
</evidence>
<keyword evidence="9" id="KW-0963">Cytoplasm</keyword>
<dbReference type="SUPFAM" id="SSF55486">
    <property type="entry name" value="Metalloproteases ('zincins'), catalytic domain"/>
    <property type="match status" value="1"/>
</dbReference>
<dbReference type="PROSITE" id="PS01306">
    <property type="entry name" value="UPF0054"/>
    <property type="match status" value="1"/>
</dbReference>
<keyword evidence="7 9" id="KW-0378">Hydrolase</keyword>
<evidence type="ECO:0000256" key="9">
    <source>
        <dbReference type="HAMAP-Rule" id="MF_00009"/>
    </source>
</evidence>
<dbReference type="EMBL" id="JAMZFW010000004">
    <property type="protein sequence ID" value="MCP1101679.1"/>
    <property type="molecule type" value="Genomic_DNA"/>
</dbReference>
<sequence>MTLYYDETGDTKLPFESLSIAETVIQGTLRYLESPYDAEVNLLLTMNNEIREINQEHRNIDKATDVLSFPAIDFEVPGDFSDVSTFDLNPETKELILGDIVISKEKVLSQGDEYGHSPLREYAFLIVHSVLHLVGYDHMEEDEKETMERIQKAIMEYLKISR</sequence>
<evidence type="ECO:0000256" key="1">
    <source>
        <dbReference type="ARBA" id="ARBA00010875"/>
    </source>
</evidence>
<keyword evidence="6 9" id="KW-0255">Endonuclease</keyword>
<comment type="cofactor">
    <cofactor evidence="9">
        <name>Zn(2+)</name>
        <dbReference type="ChEBI" id="CHEBI:29105"/>
    </cofactor>
    <text evidence="9">Binds 1 zinc ion.</text>
</comment>
<dbReference type="NCBIfam" id="TIGR00043">
    <property type="entry name" value="rRNA maturation RNase YbeY"/>
    <property type="match status" value="1"/>
</dbReference>
<dbReference type="InterPro" id="IPR023091">
    <property type="entry name" value="MetalPrtase_cat_dom_sf_prd"/>
</dbReference>
<dbReference type="EC" id="3.1.-.-" evidence="9"/>
<evidence type="ECO:0000313" key="10">
    <source>
        <dbReference type="EMBL" id="MCP1101679.1"/>
    </source>
</evidence>
<comment type="function">
    <text evidence="9">Single strand-specific metallo-endoribonuclease involved in late-stage 70S ribosome quality control and in maturation of the 3' terminus of the 16S rRNA.</text>
</comment>
<protein>
    <recommendedName>
        <fullName evidence="9">Endoribonuclease YbeY</fullName>
        <ecNumber evidence="9">3.1.-.-</ecNumber>
    </recommendedName>
</protein>
<dbReference type="Gene3D" id="3.40.390.30">
    <property type="entry name" value="Metalloproteases ('zincins'), catalytic domain"/>
    <property type="match status" value="1"/>
</dbReference>
<dbReference type="InterPro" id="IPR020549">
    <property type="entry name" value="YbeY_CS"/>
</dbReference>
<evidence type="ECO:0000256" key="6">
    <source>
        <dbReference type="ARBA" id="ARBA00022759"/>
    </source>
</evidence>
<evidence type="ECO:0000256" key="2">
    <source>
        <dbReference type="ARBA" id="ARBA00022517"/>
    </source>
</evidence>
<proteinExistence type="inferred from homology"/>
<gene>
    <name evidence="9 10" type="primary">ybeY</name>
    <name evidence="10" type="ORF">NK125_04525</name>
</gene>
<keyword evidence="3 9" id="KW-0698">rRNA processing</keyword>
<comment type="caution">
    <text evidence="10">The sequence shown here is derived from an EMBL/GenBank/DDBJ whole genome shotgun (WGS) entry which is preliminary data.</text>
</comment>
<dbReference type="PANTHER" id="PTHR46986">
    <property type="entry name" value="ENDORIBONUCLEASE YBEY, CHLOROPLASTIC"/>
    <property type="match status" value="1"/>
</dbReference>
<evidence type="ECO:0000256" key="3">
    <source>
        <dbReference type="ARBA" id="ARBA00022552"/>
    </source>
</evidence>
<dbReference type="Pfam" id="PF02130">
    <property type="entry name" value="YbeY"/>
    <property type="match status" value="1"/>
</dbReference>
<accession>A0ABT1E7T2</accession>
<keyword evidence="2 9" id="KW-0690">Ribosome biogenesis</keyword>
<reference evidence="10 11" key="1">
    <citation type="journal article" date="2022" name="Genome Biol. Evol.">
        <title>Host diet, physiology and behaviors set the stage for Lachnospiraceae cladogenesis.</title>
        <authorList>
            <person name="Vera-Ponce De Leon A."/>
            <person name="Schneider M."/>
            <person name="Jahnes B.C."/>
            <person name="Sadowski V."/>
            <person name="Camuy-Velez L.A."/>
            <person name="Duan J."/>
            <person name="Sabree Z.L."/>
        </authorList>
    </citation>
    <scope>NUCLEOTIDE SEQUENCE [LARGE SCALE GENOMIC DNA]</scope>
    <source>
        <strain evidence="10 11">PAL113</strain>
    </source>
</reference>